<keyword evidence="4" id="KW-1185">Reference proteome</keyword>
<feature type="region of interest" description="Disordered" evidence="1">
    <location>
        <begin position="124"/>
        <end position="143"/>
    </location>
</feature>
<name>E4ZJZ9_LEPMJ</name>
<protein>
    <recommendedName>
        <fullName evidence="2">RNB domain-containing protein</fullName>
    </recommendedName>
</protein>
<dbReference type="PANTHER" id="PTHR23355">
    <property type="entry name" value="RIBONUCLEASE"/>
    <property type="match status" value="1"/>
</dbReference>
<gene>
    <name evidence="3" type="ORF">LEMA_P069420.1</name>
</gene>
<dbReference type="VEuPathDB" id="FungiDB:LEMA_P069420.1"/>
<organism evidence="4">
    <name type="scientific">Leptosphaeria maculans (strain JN3 / isolate v23.1.3 / race Av1-4-5-6-7-8)</name>
    <name type="common">Blackleg fungus</name>
    <name type="synonym">Phoma lingam</name>
    <dbReference type="NCBI Taxonomy" id="985895"/>
    <lineage>
        <taxon>Eukaryota</taxon>
        <taxon>Fungi</taxon>
        <taxon>Dikarya</taxon>
        <taxon>Ascomycota</taxon>
        <taxon>Pezizomycotina</taxon>
        <taxon>Dothideomycetes</taxon>
        <taxon>Pleosporomycetidae</taxon>
        <taxon>Pleosporales</taxon>
        <taxon>Pleosporineae</taxon>
        <taxon>Leptosphaeriaceae</taxon>
        <taxon>Plenodomus</taxon>
        <taxon>Plenodomus lingam/Leptosphaeria maculans species complex</taxon>
    </lineage>
</organism>
<evidence type="ECO:0000256" key="1">
    <source>
        <dbReference type="SAM" id="MobiDB-lite"/>
    </source>
</evidence>
<dbReference type="InterPro" id="IPR057912">
    <property type="entry name" value="OB_CYT4_C"/>
</dbReference>
<dbReference type="Proteomes" id="UP000002668">
    <property type="component" value="Genome"/>
</dbReference>
<dbReference type="InterPro" id="IPR012340">
    <property type="entry name" value="NA-bd_OB-fold"/>
</dbReference>
<dbReference type="SMART" id="SM00955">
    <property type="entry name" value="RNB"/>
    <property type="match status" value="1"/>
</dbReference>
<evidence type="ECO:0000259" key="2">
    <source>
        <dbReference type="SMART" id="SM00955"/>
    </source>
</evidence>
<dbReference type="GO" id="GO:0003723">
    <property type="term" value="F:RNA binding"/>
    <property type="evidence" value="ECO:0007669"/>
    <property type="project" value="InterPro"/>
</dbReference>
<dbReference type="Pfam" id="PF00773">
    <property type="entry name" value="RNB"/>
    <property type="match status" value="1"/>
</dbReference>
<dbReference type="PANTHER" id="PTHR23355:SF65">
    <property type="entry name" value="EXORIBONUCLEASE CYT-4, PUTATIVE (AFU_ORTHOLOGUE AFUA_7G01550)-RELATED"/>
    <property type="match status" value="1"/>
</dbReference>
<dbReference type="GeneID" id="13288243"/>
<dbReference type="OMA" id="WPYFFPR"/>
<dbReference type="STRING" id="985895.E4ZJZ9"/>
<dbReference type="InterPro" id="IPR056625">
    <property type="entry name" value="SH3_CYT4"/>
</dbReference>
<accession>E4ZJZ9</accession>
<feature type="compositionally biased region" description="Basic and acidic residues" evidence="1">
    <location>
        <begin position="127"/>
        <end position="138"/>
    </location>
</feature>
<dbReference type="InterPro" id="IPR001900">
    <property type="entry name" value="RNase_II/R"/>
</dbReference>
<feature type="domain" description="RNB" evidence="2">
    <location>
        <begin position="549"/>
        <end position="908"/>
    </location>
</feature>
<dbReference type="SUPFAM" id="SSF50249">
    <property type="entry name" value="Nucleic acid-binding proteins"/>
    <property type="match status" value="1"/>
</dbReference>
<proteinExistence type="predicted"/>
<reference evidence="4" key="1">
    <citation type="journal article" date="2011" name="Nat. Commun.">
        <title>Effector diversification within compartments of the Leptosphaeria maculans genome affected by Repeat-Induced Point mutations.</title>
        <authorList>
            <person name="Rouxel T."/>
            <person name="Grandaubert J."/>
            <person name="Hane J.K."/>
            <person name="Hoede C."/>
            <person name="van de Wouw A.P."/>
            <person name="Couloux A."/>
            <person name="Dominguez V."/>
            <person name="Anthouard V."/>
            <person name="Bally P."/>
            <person name="Bourras S."/>
            <person name="Cozijnsen A.J."/>
            <person name="Ciuffetti L.M."/>
            <person name="Degrave A."/>
            <person name="Dilmaghani A."/>
            <person name="Duret L."/>
            <person name="Fudal I."/>
            <person name="Goodwin S.B."/>
            <person name="Gout L."/>
            <person name="Glaser N."/>
            <person name="Linglin J."/>
            <person name="Kema G.H.J."/>
            <person name="Lapalu N."/>
            <person name="Lawrence C.B."/>
            <person name="May K."/>
            <person name="Meyer M."/>
            <person name="Ollivier B."/>
            <person name="Poulain J."/>
            <person name="Schoch C.L."/>
            <person name="Simon A."/>
            <person name="Spatafora J.W."/>
            <person name="Stachowiak A."/>
            <person name="Turgeon B.G."/>
            <person name="Tyler B.M."/>
            <person name="Vincent D."/>
            <person name="Weissenbach J."/>
            <person name="Amselem J."/>
            <person name="Quesneville H."/>
            <person name="Oliver R.P."/>
            <person name="Wincker P."/>
            <person name="Balesdent M.-H."/>
            <person name="Howlett B.J."/>
        </authorList>
    </citation>
    <scope>NUCLEOTIDE SEQUENCE [LARGE SCALE GENOMIC DNA]</scope>
    <source>
        <strain evidence="4">JN3 / isolate v23.1.3 / race Av1-4-5-6-7-8</strain>
    </source>
</reference>
<dbReference type="Pfam" id="PF25522">
    <property type="entry name" value="OB_cyt-4"/>
    <property type="match status" value="1"/>
</dbReference>
<dbReference type="Pfam" id="PF23216">
    <property type="entry name" value="WHD_CYT4"/>
    <property type="match status" value="1"/>
</dbReference>
<dbReference type="GO" id="GO:0000932">
    <property type="term" value="C:P-body"/>
    <property type="evidence" value="ECO:0007669"/>
    <property type="project" value="TreeGrafter"/>
</dbReference>
<dbReference type="InParanoid" id="E4ZJZ9"/>
<dbReference type="InterPro" id="IPR050180">
    <property type="entry name" value="RNR_Ribonuclease"/>
</dbReference>
<dbReference type="GO" id="GO:0000175">
    <property type="term" value="F:3'-5'-RNA exonuclease activity"/>
    <property type="evidence" value="ECO:0007669"/>
    <property type="project" value="TreeGrafter"/>
</dbReference>
<sequence length="1050" mass="117161">MYPRSIITAGNICLRCQWRILNAPSATNGRNAAPKSLSSLRVARLSARNFHTTAVRFQVTSPTSTSSPTFDPTFATLPPDPPFREQLEQWDRRWGGPSPEIVSAFERFTISDDIQNEFTQLSSGIKSDQHAERNHWEETGETEEDELITIGLFLKPGDVVELSQPGREPVLAVFVQQLDDVSQFFSVNGRWSHSVLAKVAFAITKCIDPTLLQPLLPYLPTAPGQADSKGEMQVPVDIAAPVQAKLERLTEEAEAIYRTNAAKLDTAYNVLADPVRTRMMTLSQIAKRLLSPDDATWRPSAAALLAVRKALNHNEFRFRSDARSHRLTNIFSIRPRNDVKNVETVHEWIREYREYLATHANKTSSSLPAPRQGTGAGNIAAFLTKARRLIATSRKNRDPILGGLGPSKSCMSISDSSSKIGLTWSESFTDADQQIINFLQAWVLTGQFMGMTSLHAACASLVQATNCYGLDALKNIGSRQQSAGEINRGTGLTFLQEIGVLSPYENRALYDELLMLPTVRLSRNLELLTTKAELLRRSPDFRDSMAGLRRDWGSATVYCIDDVGAHEIDDGVSIERIEGKPAEYWIHVHVANPTAFFDKTHTLSGLAAHMTESVYTPERFYPMIPSWATQNYFSLDRDRPVITFSSRINSSGAVTETKIQHGFIRNIVTITPSEVAALLGEQTIDETNRLVVGGMLPDQAAQRDVPQLSPDQLQDLKDLYTAAKARWEIRKAAGAIRFGSVSPSVRLRENKVDSGLTWNSPSMERARIITGDPIIELTSVQPRGFLQTDIDAKDIVEEMMLLACHTAAMWCAERNIPVMYRGTIKISTNNGQNPEQIKQIVSEHLEQGREVPLDLAMQYTRSLGRAIAHTAPLPHKAIGVPSYVKVTSPLRRFTDMITHWQIEAAIRHEARTGRKFNNLEHPPTLPLSQRQMQESIITLSPRERIIATTKRQSLSYWSSVAFMRAFNYGEGELPESFKFWVRDVPNAATVNSQDGAVGQLAEYGLKAFMLHGTDVQVGDEWEVDLDSVDVFSRQIFVTPIRLLTRLDASP</sequence>
<dbReference type="GO" id="GO:0006402">
    <property type="term" value="P:mRNA catabolic process"/>
    <property type="evidence" value="ECO:0007669"/>
    <property type="project" value="TreeGrafter"/>
</dbReference>
<evidence type="ECO:0000313" key="3">
    <source>
        <dbReference type="EMBL" id="CBX91434.1"/>
    </source>
</evidence>
<dbReference type="AlphaFoldDB" id="E4ZJZ9"/>
<dbReference type="eggNOG" id="KOG2102">
    <property type="taxonomic scope" value="Eukaryota"/>
</dbReference>
<dbReference type="HOGENOM" id="CLU_002512_0_1_1"/>
<evidence type="ECO:0000313" key="4">
    <source>
        <dbReference type="Proteomes" id="UP000002668"/>
    </source>
</evidence>
<dbReference type="InterPro" id="IPR056624">
    <property type="entry name" value="WH_CYT4"/>
</dbReference>
<dbReference type="EMBL" id="FP929072">
    <property type="protein sequence ID" value="CBX91434.1"/>
    <property type="molecule type" value="Genomic_DNA"/>
</dbReference>
<dbReference type="OrthoDB" id="2285229at2759"/>
<dbReference type="Pfam" id="PF23214">
    <property type="entry name" value="SH3_CYT4"/>
    <property type="match status" value="1"/>
</dbReference>